<dbReference type="CDD" id="cd07496">
    <property type="entry name" value="Peptidases_S8_13"/>
    <property type="match status" value="1"/>
</dbReference>
<feature type="region of interest" description="Disordered" evidence="7">
    <location>
        <begin position="34"/>
        <end position="58"/>
    </location>
</feature>
<dbReference type="InterPro" id="IPR034176">
    <property type="entry name" value="Peptidases_S8_13"/>
</dbReference>
<evidence type="ECO:0000256" key="6">
    <source>
        <dbReference type="RuleBase" id="RU003355"/>
    </source>
</evidence>
<comment type="similarity">
    <text evidence="1 5 6">Belongs to the peptidase S8 family.</text>
</comment>
<dbReference type="Proteomes" id="UP001209654">
    <property type="component" value="Unassembled WGS sequence"/>
</dbReference>
<feature type="domain" description="Peptidase S8/S53" evidence="9">
    <location>
        <begin position="173"/>
        <end position="469"/>
    </location>
</feature>
<dbReference type="PROSITE" id="PS00138">
    <property type="entry name" value="SUBTILASE_SER"/>
    <property type="match status" value="1"/>
</dbReference>
<keyword evidence="11" id="KW-1185">Reference proteome</keyword>
<keyword evidence="4 5" id="KW-0720">Serine protease</keyword>
<keyword evidence="3 5" id="KW-0378">Hydrolase</keyword>
<evidence type="ECO:0000256" key="5">
    <source>
        <dbReference type="PROSITE-ProRule" id="PRU01240"/>
    </source>
</evidence>
<dbReference type="InterPro" id="IPR015500">
    <property type="entry name" value="Peptidase_S8_subtilisin-rel"/>
</dbReference>
<feature type="active site" description="Charge relay system" evidence="5">
    <location>
        <position position="422"/>
    </location>
</feature>
<keyword evidence="8" id="KW-0732">Signal</keyword>
<evidence type="ECO:0000256" key="8">
    <source>
        <dbReference type="SAM" id="SignalP"/>
    </source>
</evidence>
<dbReference type="InterPro" id="IPR036852">
    <property type="entry name" value="Peptidase_S8/S53_dom_sf"/>
</dbReference>
<dbReference type="PROSITE" id="PS51892">
    <property type="entry name" value="SUBTILASE"/>
    <property type="match status" value="1"/>
</dbReference>
<sequence>MPVFRPSRAVFGTAAICAAVLAGSLAAVPAGAAEQPGRPAASVRPAEQPETGDGGPAAGRFIVKFKERAGHSSAGRSKAYGRAAQALGVGVEEVRATATGARVVAAEEPLDSAQAADLVSALEAHPDVAYVEPDRLMRPLAAAPNDELYRLQWNLWEDRAGLRVPGAWDVGTGEGAVVAVVDTGITPHSDLAGQVLPGYDMVSEAEMARDGDGRDADPRDEGDWFGPLECGDNQDGEGSSWHGTHVAGTVAAVAGNAKGVAGVAPGAMILPVRVLGACGGFMSDIADAIVWAAGGAVDGAPLNANPAQVVNLSLGNRGLCSSTTQEAISYAYGAGTAVVVAAGNEHVDAANASPGNCRNVITVGASGRDGRRAAYSNYGSLLDVTAPGGDMAAAEANGIPSTSNGGVSAAGAESYAYAEGTSMAAPHVSAVAALLMSPAGGSLSPAAVEQRLKATARPLASGCAAGCGAGLVDAAAALTGVTPSAPRATPSIRPGDLVAYDARGQLWNYGKSGSASTRKLIGGSGWTTMDELHTADWNDDGYTDIVAKSKAGRLYLYTARAAGGFSRSTIGSSGWGPLDLTVVRWKSGDDYPSIIAKDRRTGRLYVYGNPAGSRLSPRYLLGSRGWAQYALAALDWDKDGRKDLVARTPAGQLKLFRGDGEGGFISEFRLVIGRSGWDQMGNIVSSNGFGGAGTTGLIARDAAGKLWYYQADRKRWAARSLIGTGWGSYRIAEQ</sequence>
<dbReference type="Pfam" id="PF00082">
    <property type="entry name" value="Peptidase_S8"/>
    <property type="match status" value="1"/>
</dbReference>
<dbReference type="InterPro" id="IPR028994">
    <property type="entry name" value="Integrin_alpha_N"/>
</dbReference>
<evidence type="ECO:0000313" key="10">
    <source>
        <dbReference type="EMBL" id="GLB67834.1"/>
    </source>
</evidence>
<dbReference type="InterPro" id="IPR023827">
    <property type="entry name" value="Peptidase_S8_Asp-AS"/>
</dbReference>
<dbReference type="PANTHER" id="PTHR43806:SF11">
    <property type="entry name" value="CEREVISIN-RELATED"/>
    <property type="match status" value="1"/>
</dbReference>
<gene>
    <name evidence="10" type="ORF">AHIS1636_22740</name>
</gene>
<name>A0ABQ5MV32_9MICC</name>
<evidence type="ECO:0000256" key="3">
    <source>
        <dbReference type="ARBA" id="ARBA00022801"/>
    </source>
</evidence>
<feature type="signal peptide" evidence="8">
    <location>
        <begin position="1"/>
        <end position="32"/>
    </location>
</feature>
<dbReference type="Gene3D" id="2.130.10.130">
    <property type="entry name" value="Integrin alpha, N-terminal"/>
    <property type="match status" value="1"/>
</dbReference>
<evidence type="ECO:0000259" key="9">
    <source>
        <dbReference type="Pfam" id="PF00082"/>
    </source>
</evidence>
<comment type="caution">
    <text evidence="10">The sequence shown here is derived from an EMBL/GenBank/DDBJ whole genome shotgun (WGS) entry which is preliminary data.</text>
</comment>
<evidence type="ECO:0000256" key="1">
    <source>
        <dbReference type="ARBA" id="ARBA00011073"/>
    </source>
</evidence>
<dbReference type="InterPro" id="IPR037045">
    <property type="entry name" value="S8pro/Inhibitor_I9_sf"/>
</dbReference>
<dbReference type="SUPFAM" id="SSF69318">
    <property type="entry name" value="Integrin alpha N-terminal domain"/>
    <property type="match status" value="1"/>
</dbReference>
<dbReference type="PROSITE" id="PS00136">
    <property type="entry name" value="SUBTILASE_ASP"/>
    <property type="match status" value="1"/>
</dbReference>
<dbReference type="InterPro" id="IPR000209">
    <property type="entry name" value="Peptidase_S8/S53_dom"/>
</dbReference>
<evidence type="ECO:0000256" key="2">
    <source>
        <dbReference type="ARBA" id="ARBA00022670"/>
    </source>
</evidence>
<dbReference type="PRINTS" id="PR00723">
    <property type="entry name" value="SUBTILISIN"/>
</dbReference>
<dbReference type="InterPro" id="IPR050131">
    <property type="entry name" value="Peptidase_S8_subtilisin-like"/>
</dbReference>
<dbReference type="RefSeq" id="WP_264795947.1">
    <property type="nucleotide sequence ID" value="NZ_BRVS01000009.1"/>
</dbReference>
<dbReference type="EMBL" id="BRVS01000009">
    <property type="protein sequence ID" value="GLB67834.1"/>
    <property type="molecule type" value="Genomic_DNA"/>
</dbReference>
<evidence type="ECO:0000256" key="4">
    <source>
        <dbReference type="ARBA" id="ARBA00022825"/>
    </source>
</evidence>
<feature type="active site" description="Charge relay system" evidence="5">
    <location>
        <position position="242"/>
    </location>
</feature>
<dbReference type="PANTHER" id="PTHR43806">
    <property type="entry name" value="PEPTIDASE S8"/>
    <property type="match status" value="1"/>
</dbReference>
<evidence type="ECO:0000256" key="7">
    <source>
        <dbReference type="SAM" id="MobiDB-lite"/>
    </source>
</evidence>
<feature type="chain" id="PRO_5045435036" description="Peptidase S8/S53 domain-containing protein" evidence="8">
    <location>
        <begin position="33"/>
        <end position="734"/>
    </location>
</feature>
<dbReference type="Gene3D" id="3.30.70.80">
    <property type="entry name" value="Peptidase S8 propeptide/proteinase inhibitor I9"/>
    <property type="match status" value="1"/>
</dbReference>
<protein>
    <recommendedName>
        <fullName evidence="9">Peptidase S8/S53 domain-containing protein</fullName>
    </recommendedName>
</protein>
<dbReference type="SUPFAM" id="SSF52743">
    <property type="entry name" value="Subtilisin-like"/>
    <property type="match status" value="1"/>
</dbReference>
<feature type="active site" description="Charge relay system" evidence="5">
    <location>
        <position position="182"/>
    </location>
</feature>
<accession>A0ABQ5MV32</accession>
<reference evidence="10 11" key="1">
    <citation type="journal article" date="2023" name="Int. J. Syst. Evol. Microbiol.">
        <title>Arthrobacter mangrovi sp. nov., an actinobacterium isolated from the rhizosphere of a mangrove.</title>
        <authorList>
            <person name="Hamada M."/>
            <person name="Saitou S."/>
            <person name="Enomoto N."/>
            <person name="Nanri K."/>
            <person name="Hidaka K."/>
            <person name="Miura T."/>
            <person name="Tamura T."/>
        </authorList>
    </citation>
    <scope>NUCLEOTIDE SEQUENCE [LARGE SCALE GENOMIC DNA]</scope>
    <source>
        <strain evidence="10 11">NBRC 112813</strain>
    </source>
</reference>
<organism evidence="10 11">
    <name type="scientific">Arthrobacter mangrovi</name>
    <dbReference type="NCBI Taxonomy" id="2966350"/>
    <lineage>
        <taxon>Bacteria</taxon>
        <taxon>Bacillati</taxon>
        <taxon>Actinomycetota</taxon>
        <taxon>Actinomycetes</taxon>
        <taxon>Micrococcales</taxon>
        <taxon>Micrococcaceae</taxon>
        <taxon>Arthrobacter</taxon>
    </lineage>
</organism>
<dbReference type="PROSITE" id="PS00137">
    <property type="entry name" value="SUBTILASE_HIS"/>
    <property type="match status" value="1"/>
</dbReference>
<dbReference type="InterPro" id="IPR023828">
    <property type="entry name" value="Peptidase_S8_Ser-AS"/>
</dbReference>
<keyword evidence="2 5" id="KW-0645">Protease</keyword>
<dbReference type="Gene3D" id="3.40.50.200">
    <property type="entry name" value="Peptidase S8/S53 domain"/>
    <property type="match status" value="1"/>
</dbReference>
<evidence type="ECO:0000313" key="11">
    <source>
        <dbReference type="Proteomes" id="UP001209654"/>
    </source>
</evidence>
<dbReference type="InterPro" id="IPR022398">
    <property type="entry name" value="Peptidase_S8_His-AS"/>
</dbReference>
<proteinExistence type="inferred from homology"/>